<dbReference type="EMBL" id="RXHU01000100">
    <property type="protein sequence ID" value="RTE03623.1"/>
    <property type="molecule type" value="Genomic_DNA"/>
</dbReference>
<dbReference type="Proteomes" id="UP000276128">
    <property type="component" value="Unassembled WGS sequence"/>
</dbReference>
<dbReference type="RefSeq" id="WP_126144479.1">
    <property type="nucleotide sequence ID" value="NZ_RXHU01000100.1"/>
</dbReference>
<evidence type="ECO:0000313" key="3">
    <source>
        <dbReference type="Proteomes" id="UP000276128"/>
    </source>
</evidence>
<dbReference type="AlphaFoldDB" id="A0A430J5X3"/>
<keyword evidence="1" id="KW-0472">Membrane</keyword>
<protein>
    <submittedName>
        <fullName evidence="2">Uncharacterized protein</fullName>
    </submittedName>
</protein>
<name>A0A430J5X3_9BACL</name>
<evidence type="ECO:0000313" key="2">
    <source>
        <dbReference type="EMBL" id="RTE03623.1"/>
    </source>
</evidence>
<gene>
    <name evidence="2" type="ORF">EJQ19_27750</name>
</gene>
<accession>A0A430J5X3</accession>
<proteinExistence type="predicted"/>
<reference evidence="2 3" key="1">
    <citation type="submission" date="2018-12" db="EMBL/GenBank/DDBJ databases">
        <title>Bacillus ochoae sp. nov., Paenibacillus whitsoniae sp. nov., Paenibacillus spiritus sp. nov. Isolated from the Mars Exploration Rover during spacecraft assembly.</title>
        <authorList>
            <person name="Seuylemezian A."/>
            <person name="Vaishampayan P."/>
        </authorList>
    </citation>
    <scope>NUCLEOTIDE SEQUENCE [LARGE SCALE GENOMIC DNA]</scope>
    <source>
        <strain evidence="2 3">MER 54</strain>
    </source>
</reference>
<keyword evidence="3" id="KW-1185">Reference proteome</keyword>
<dbReference type="OrthoDB" id="2628252at2"/>
<feature type="transmembrane region" description="Helical" evidence="1">
    <location>
        <begin position="38"/>
        <end position="58"/>
    </location>
</feature>
<organism evidence="2 3">
    <name type="scientific">Paenibacillus whitsoniae</name>
    <dbReference type="NCBI Taxonomy" id="2496558"/>
    <lineage>
        <taxon>Bacteria</taxon>
        <taxon>Bacillati</taxon>
        <taxon>Bacillota</taxon>
        <taxon>Bacilli</taxon>
        <taxon>Bacillales</taxon>
        <taxon>Paenibacillaceae</taxon>
        <taxon>Paenibacillus</taxon>
    </lineage>
</organism>
<sequence>MWNLYDIEKKYEQHVKELEERARKAHWYAKVPQKRAKFSLLAGGVALIAVLAAGYFAVSNALS</sequence>
<comment type="caution">
    <text evidence="2">The sequence shown here is derived from an EMBL/GenBank/DDBJ whole genome shotgun (WGS) entry which is preliminary data.</text>
</comment>
<evidence type="ECO:0000256" key="1">
    <source>
        <dbReference type="SAM" id="Phobius"/>
    </source>
</evidence>
<keyword evidence="1" id="KW-1133">Transmembrane helix</keyword>
<keyword evidence="1" id="KW-0812">Transmembrane</keyword>